<feature type="transmembrane region" description="Helical" evidence="6">
    <location>
        <begin position="81"/>
        <end position="102"/>
    </location>
</feature>
<dbReference type="Proteomes" id="UP001595969">
    <property type="component" value="Unassembled WGS sequence"/>
</dbReference>
<feature type="transmembrane region" description="Helical" evidence="6">
    <location>
        <begin position="163"/>
        <end position="179"/>
    </location>
</feature>
<keyword evidence="4 6" id="KW-1133">Transmembrane helix</keyword>
<feature type="transmembrane region" description="Helical" evidence="6">
    <location>
        <begin position="199"/>
        <end position="222"/>
    </location>
</feature>
<evidence type="ECO:0000256" key="3">
    <source>
        <dbReference type="ARBA" id="ARBA00022692"/>
    </source>
</evidence>
<name>A0ABV9MRY0_9ENTE</name>
<dbReference type="PANTHER" id="PTHR23291:SF50">
    <property type="entry name" value="PROTEIN LIFEGUARD 4"/>
    <property type="match status" value="1"/>
</dbReference>
<feature type="transmembrane region" description="Helical" evidence="6">
    <location>
        <begin position="21"/>
        <end position="41"/>
    </location>
</feature>
<evidence type="ECO:0000256" key="5">
    <source>
        <dbReference type="ARBA" id="ARBA00023136"/>
    </source>
</evidence>
<reference evidence="8" key="1">
    <citation type="journal article" date="2019" name="Int. J. Syst. Evol. Microbiol.">
        <title>The Global Catalogue of Microorganisms (GCM) 10K type strain sequencing project: providing services to taxonomists for standard genome sequencing and annotation.</title>
        <authorList>
            <consortium name="The Broad Institute Genomics Platform"/>
            <consortium name="The Broad Institute Genome Sequencing Center for Infectious Disease"/>
            <person name="Wu L."/>
            <person name="Ma J."/>
        </authorList>
    </citation>
    <scope>NUCLEOTIDE SEQUENCE [LARGE SCALE GENOMIC DNA]</scope>
    <source>
        <strain evidence="8">CGMCC 1.19032</strain>
    </source>
</reference>
<dbReference type="PANTHER" id="PTHR23291">
    <property type="entry name" value="BAX INHIBITOR-RELATED"/>
    <property type="match status" value="1"/>
</dbReference>
<dbReference type="InterPro" id="IPR006214">
    <property type="entry name" value="Bax_inhibitor_1-related"/>
</dbReference>
<dbReference type="CDD" id="cd10432">
    <property type="entry name" value="BI-1-like_bacterial"/>
    <property type="match status" value="1"/>
</dbReference>
<keyword evidence="8" id="KW-1185">Reference proteome</keyword>
<comment type="caution">
    <text evidence="7">The sequence shown here is derived from an EMBL/GenBank/DDBJ whole genome shotgun (WGS) entry which is preliminary data.</text>
</comment>
<evidence type="ECO:0000256" key="2">
    <source>
        <dbReference type="ARBA" id="ARBA00010350"/>
    </source>
</evidence>
<dbReference type="EMBL" id="JBHSGS010000016">
    <property type="protein sequence ID" value="MFC4718741.1"/>
    <property type="molecule type" value="Genomic_DNA"/>
</dbReference>
<organism evidence="7 8">
    <name type="scientific">Enterococcus lemanii</name>
    <dbReference type="NCBI Taxonomy" id="1159752"/>
    <lineage>
        <taxon>Bacteria</taxon>
        <taxon>Bacillati</taxon>
        <taxon>Bacillota</taxon>
        <taxon>Bacilli</taxon>
        <taxon>Lactobacillales</taxon>
        <taxon>Enterococcaceae</taxon>
        <taxon>Enterococcus</taxon>
    </lineage>
</organism>
<evidence type="ECO:0000256" key="1">
    <source>
        <dbReference type="ARBA" id="ARBA00004141"/>
    </source>
</evidence>
<feature type="transmembrane region" description="Helical" evidence="6">
    <location>
        <begin position="108"/>
        <end position="126"/>
    </location>
</feature>
<feature type="transmembrane region" description="Helical" evidence="6">
    <location>
        <begin position="47"/>
        <end position="69"/>
    </location>
</feature>
<evidence type="ECO:0000313" key="7">
    <source>
        <dbReference type="EMBL" id="MFC4718741.1"/>
    </source>
</evidence>
<dbReference type="Pfam" id="PF01027">
    <property type="entry name" value="Bax1-I"/>
    <property type="match status" value="1"/>
</dbReference>
<feature type="transmembrane region" description="Helical" evidence="6">
    <location>
        <begin position="138"/>
        <end position="157"/>
    </location>
</feature>
<accession>A0ABV9MRY0</accession>
<gene>
    <name evidence="7" type="ORF">ACFO5I_03150</name>
</gene>
<proteinExistence type="inferred from homology"/>
<evidence type="ECO:0000256" key="6">
    <source>
        <dbReference type="RuleBase" id="RU004379"/>
    </source>
</evidence>
<protein>
    <submittedName>
        <fullName evidence="7">Bax inhibitor-1/YccA family protein</fullName>
    </submittedName>
</protein>
<sequence>MNNYVVEAKGLNQFYAKVYGIFSLGLGITAISAFISMNYFFEQAVHFLQSFPFGLTGVWVLQIGLVLFLSAKAKNNPSLTIAGFIVYSLLNGLIFSLTLSMYSGADVARAFIVAAATFVGMSIFGVMTKKDLSGVGRAGIGLLWGVIIATFINMFLASTAVDYFLSYATVLIFVGLTAYDNQRIRQIYFATQGQDNTGYAAFMALQLYLDFINLFLSLLRIFSRD</sequence>
<keyword evidence="5 6" id="KW-0472">Membrane</keyword>
<dbReference type="RefSeq" id="WP_204653484.1">
    <property type="nucleotide sequence ID" value="NZ_JAFBFD010000010.1"/>
</dbReference>
<comment type="similarity">
    <text evidence="2 6">Belongs to the BI1 family.</text>
</comment>
<comment type="subcellular location">
    <subcellularLocation>
        <location evidence="1">Membrane</location>
        <topology evidence="1">Multi-pass membrane protein</topology>
    </subcellularLocation>
</comment>
<keyword evidence="3 6" id="KW-0812">Transmembrane</keyword>
<evidence type="ECO:0000313" key="8">
    <source>
        <dbReference type="Proteomes" id="UP001595969"/>
    </source>
</evidence>
<evidence type="ECO:0000256" key="4">
    <source>
        <dbReference type="ARBA" id="ARBA00022989"/>
    </source>
</evidence>